<feature type="domain" description="2Fe-2S ferredoxin-type" evidence="7">
    <location>
        <begin position="18"/>
        <end position="82"/>
    </location>
</feature>
<evidence type="ECO:0000313" key="10">
    <source>
        <dbReference type="Proteomes" id="UP000265000"/>
    </source>
</evidence>
<evidence type="ECO:0000256" key="4">
    <source>
        <dbReference type="ARBA" id="ARBA00023004"/>
    </source>
</evidence>
<dbReference type="InterPro" id="IPR006058">
    <property type="entry name" value="2Fe2S_fd_BS"/>
</dbReference>
<keyword evidence="3" id="KW-0560">Oxidoreductase</keyword>
<organism evidence="9 10">
    <name type="scientific">Fundulus heteroclitus</name>
    <name type="common">Killifish</name>
    <name type="synonym">Mummichog</name>
    <dbReference type="NCBI Taxonomy" id="8078"/>
    <lineage>
        <taxon>Eukaryota</taxon>
        <taxon>Metazoa</taxon>
        <taxon>Chordata</taxon>
        <taxon>Craniata</taxon>
        <taxon>Vertebrata</taxon>
        <taxon>Euteleostomi</taxon>
        <taxon>Actinopterygii</taxon>
        <taxon>Neopterygii</taxon>
        <taxon>Teleostei</taxon>
        <taxon>Neoteleostei</taxon>
        <taxon>Acanthomorphata</taxon>
        <taxon>Ovalentaria</taxon>
        <taxon>Atherinomorphae</taxon>
        <taxon>Cyprinodontiformes</taxon>
        <taxon>Fundulidae</taxon>
        <taxon>Fundulus</taxon>
    </lineage>
</organism>
<keyword evidence="4" id="KW-0408">Iron</keyword>
<sequence>PSGVRLIFLFAGAGASVSADKDPGRLLLLCLWLGLTGTKLGCAEGGCGACTVMDLGHVLPSDSPHPKLISHHCAVNACLAPLCSLHLVAVTTVEGIGSVARKLHPVQERIARAHGSQCGFCTPGIVMSMYALLRNNPRPSMADVEEAFQGSPSTLTSWRSFPTLQLVLGGRRGTEGPAISLLPCYKKVVGLNPGCQLNWWRYHSWVSFHFRGKPGSQSVK</sequence>
<dbReference type="PANTHER" id="PTHR45444:SF3">
    <property type="entry name" value="XANTHINE DEHYDROGENASE"/>
    <property type="match status" value="1"/>
</dbReference>
<evidence type="ECO:0000259" key="8">
    <source>
        <dbReference type="Pfam" id="PF01799"/>
    </source>
</evidence>
<dbReference type="InterPro" id="IPR016208">
    <property type="entry name" value="Ald_Oxase/xanthine_DH-like"/>
</dbReference>
<name>A0A3Q2P9T1_FUNHE</name>
<evidence type="ECO:0000313" key="9">
    <source>
        <dbReference type="Ensembl" id="ENSFHEP00000009311.1"/>
    </source>
</evidence>
<dbReference type="SUPFAM" id="SSF47741">
    <property type="entry name" value="CO dehydrogenase ISP C-domain like"/>
    <property type="match status" value="1"/>
</dbReference>
<dbReference type="GO" id="GO:0051537">
    <property type="term" value="F:2 iron, 2 sulfur cluster binding"/>
    <property type="evidence" value="ECO:0007669"/>
    <property type="project" value="UniProtKB-KW"/>
</dbReference>
<accession>A0A3Q2P9T1</accession>
<feature type="signal peptide" evidence="6">
    <location>
        <begin position="1"/>
        <end position="19"/>
    </location>
</feature>
<dbReference type="Ensembl" id="ENSFHET00000000706.1">
    <property type="protein sequence ID" value="ENSFHEP00000009311.1"/>
    <property type="gene ID" value="ENSFHEG00000010560.1"/>
</dbReference>
<evidence type="ECO:0000256" key="2">
    <source>
        <dbReference type="ARBA" id="ARBA00022723"/>
    </source>
</evidence>
<dbReference type="Gene3D" id="1.10.150.120">
    <property type="entry name" value="[2Fe-2S]-binding domain"/>
    <property type="match status" value="1"/>
</dbReference>
<dbReference type="InterPro" id="IPR036884">
    <property type="entry name" value="2Fe-2S-bd_dom_sf"/>
</dbReference>
<feature type="domain" description="[2Fe-2S]-binding" evidence="8">
    <location>
        <begin position="92"/>
        <end position="151"/>
    </location>
</feature>
<dbReference type="GO" id="GO:0016491">
    <property type="term" value="F:oxidoreductase activity"/>
    <property type="evidence" value="ECO:0007669"/>
    <property type="project" value="UniProtKB-KW"/>
</dbReference>
<dbReference type="Pfam" id="PF00111">
    <property type="entry name" value="Fer2"/>
    <property type="match status" value="1"/>
</dbReference>
<proteinExistence type="predicted"/>
<dbReference type="GeneTree" id="ENSGT00950000183114"/>
<keyword evidence="2" id="KW-0479">Metal-binding</keyword>
<evidence type="ECO:0000259" key="7">
    <source>
        <dbReference type="Pfam" id="PF00111"/>
    </source>
</evidence>
<dbReference type="InterPro" id="IPR012675">
    <property type="entry name" value="Beta-grasp_dom_sf"/>
</dbReference>
<dbReference type="Gene3D" id="3.10.20.30">
    <property type="match status" value="1"/>
</dbReference>
<dbReference type="PANTHER" id="PTHR45444">
    <property type="entry name" value="XANTHINE DEHYDROGENASE"/>
    <property type="match status" value="1"/>
</dbReference>
<dbReference type="PROSITE" id="PS00197">
    <property type="entry name" value="2FE2S_FER_1"/>
    <property type="match status" value="1"/>
</dbReference>
<evidence type="ECO:0000256" key="3">
    <source>
        <dbReference type="ARBA" id="ARBA00023002"/>
    </source>
</evidence>
<dbReference type="InterPro" id="IPR036010">
    <property type="entry name" value="2Fe-2S_ferredoxin-like_sf"/>
</dbReference>
<dbReference type="Pfam" id="PF01799">
    <property type="entry name" value="Fer2_2"/>
    <property type="match status" value="1"/>
</dbReference>
<evidence type="ECO:0008006" key="11">
    <source>
        <dbReference type="Google" id="ProtNLM"/>
    </source>
</evidence>
<keyword evidence="1" id="KW-0001">2Fe-2S</keyword>
<dbReference type="AlphaFoldDB" id="A0A3Q2P9T1"/>
<reference evidence="9" key="2">
    <citation type="submission" date="2025-09" db="UniProtKB">
        <authorList>
            <consortium name="Ensembl"/>
        </authorList>
    </citation>
    <scope>IDENTIFICATION</scope>
</reference>
<dbReference type="InterPro" id="IPR002888">
    <property type="entry name" value="2Fe-2S-bd"/>
</dbReference>
<dbReference type="InterPro" id="IPR001041">
    <property type="entry name" value="2Fe-2S_ferredoxin-type"/>
</dbReference>
<keyword evidence="6" id="KW-0732">Signal</keyword>
<evidence type="ECO:0000256" key="6">
    <source>
        <dbReference type="SAM" id="SignalP"/>
    </source>
</evidence>
<reference evidence="9" key="1">
    <citation type="submission" date="2025-08" db="UniProtKB">
        <authorList>
            <consortium name="Ensembl"/>
        </authorList>
    </citation>
    <scope>IDENTIFICATION</scope>
</reference>
<dbReference type="STRING" id="8078.ENSFHEP00000009311"/>
<evidence type="ECO:0000256" key="5">
    <source>
        <dbReference type="ARBA" id="ARBA00023014"/>
    </source>
</evidence>
<dbReference type="SUPFAM" id="SSF54292">
    <property type="entry name" value="2Fe-2S ferredoxin-like"/>
    <property type="match status" value="1"/>
</dbReference>
<dbReference type="GO" id="GO:0005506">
    <property type="term" value="F:iron ion binding"/>
    <property type="evidence" value="ECO:0007669"/>
    <property type="project" value="InterPro"/>
</dbReference>
<feature type="chain" id="PRO_5018793564" description="2Fe-2S ferredoxin-type domain-containing protein" evidence="6">
    <location>
        <begin position="20"/>
        <end position="220"/>
    </location>
</feature>
<keyword evidence="5" id="KW-0411">Iron-sulfur</keyword>
<dbReference type="Proteomes" id="UP000265000">
    <property type="component" value="Unplaced"/>
</dbReference>
<evidence type="ECO:0000256" key="1">
    <source>
        <dbReference type="ARBA" id="ARBA00022714"/>
    </source>
</evidence>
<keyword evidence="10" id="KW-1185">Reference proteome</keyword>
<protein>
    <recommendedName>
        <fullName evidence="11">2Fe-2S ferredoxin-type domain-containing protein</fullName>
    </recommendedName>
</protein>